<dbReference type="Pfam" id="PF01266">
    <property type="entry name" value="DAO"/>
    <property type="match status" value="1"/>
</dbReference>
<dbReference type="GO" id="GO:0005737">
    <property type="term" value="C:cytoplasm"/>
    <property type="evidence" value="ECO:0007669"/>
    <property type="project" value="TreeGrafter"/>
</dbReference>
<dbReference type="Gene3D" id="3.30.9.10">
    <property type="entry name" value="D-Amino Acid Oxidase, subunit A, domain 2"/>
    <property type="match status" value="1"/>
</dbReference>
<name>A0A2Z2NZD4_9GAMM</name>
<dbReference type="Proteomes" id="UP000250079">
    <property type="component" value="Chromosome"/>
</dbReference>
<dbReference type="GO" id="GO:0016491">
    <property type="term" value="F:oxidoreductase activity"/>
    <property type="evidence" value="ECO:0007669"/>
    <property type="project" value="UniProtKB-KW"/>
</dbReference>
<dbReference type="InterPro" id="IPR036188">
    <property type="entry name" value="FAD/NAD-bd_sf"/>
</dbReference>
<evidence type="ECO:0000256" key="1">
    <source>
        <dbReference type="ARBA" id="ARBA00023002"/>
    </source>
</evidence>
<feature type="domain" description="FAD dependent oxidoreductase" evidence="2">
    <location>
        <begin position="43"/>
        <end position="395"/>
    </location>
</feature>
<gene>
    <name evidence="3" type="primary">puuB_7</name>
    <name evidence="3" type="ORF">IMCC3135_15425</name>
</gene>
<accession>A0A2Z2NZD4</accession>
<evidence type="ECO:0000313" key="4">
    <source>
        <dbReference type="Proteomes" id="UP000250079"/>
    </source>
</evidence>
<reference evidence="3 4" key="1">
    <citation type="submission" date="2016-12" db="EMBL/GenBank/DDBJ databases">
        <authorList>
            <person name="Song W.-J."/>
            <person name="Kurnit D.M."/>
        </authorList>
    </citation>
    <scope>NUCLEOTIDE SEQUENCE [LARGE SCALE GENOMIC DNA]</scope>
    <source>
        <strain evidence="3 4">IMCC3135</strain>
    </source>
</reference>
<keyword evidence="1 3" id="KW-0560">Oxidoreductase</keyword>
<dbReference type="AlphaFoldDB" id="A0A2Z2NZD4"/>
<dbReference type="SUPFAM" id="SSF51905">
    <property type="entry name" value="FAD/NAD(P)-binding domain"/>
    <property type="match status" value="1"/>
</dbReference>
<evidence type="ECO:0000313" key="3">
    <source>
        <dbReference type="EMBL" id="ASJ73167.1"/>
    </source>
</evidence>
<organism evidence="3 4">
    <name type="scientific">Granulosicoccus antarcticus IMCC3135</name>
    <dbReference type="NCBI Taxonomy" id="1192854"/>
    <lineage>
        <taxon>Bacteria</taxon>
        <taxon>Pseudomonadati</taxon>
        <taxon>Pseudomonadota</taxon>
        <taxon>Gammaproteobacteria</taxon>
        <taxon>Chromatiales</taxon>
        <taxon>Granulosicoccaceae</taxon>
        <taxon>Granulosicoccus</taxon>
    </lineage>
</organism>
<dbReference type="PANTHER" id="PTHR13847">
    <property type="entry name" value="SARCOSINE DEHYDROGENASE-RELATED"/>
    <property type="match status" value="1"/>
</dbReference>
<keyword evidence="4" id="KW-1185">Reference proteome</keyword>
<dbReference type="KEGG" id="gai:IMCC3135_15425"/>
<sequence>MPTSILQDCQRRLTMTSKPVSLWDHSAEEPEVSQPFKPDSKVDVAIVGGGFTGLSTALHCAEKGLSVQLFEAEQIGYGGSGRNCGLVNAALWLPPAQVREKLGETYGPRFIKQFGKGPEYVFSLIEKHQMRCEVTRTGTIHAAHSPGGLRDLQGRMDEWQRLGEPVELLDRAAVSEMIGTERFYGGLLDHRAGTINPMGYCRGLARAADQAGATISTGIRVTRLQKEGTGWVVETDQGVVHAKAVILGTNAYTDELWPDLKRIFTMINYFQLATRPLDGKAASILPGKQGLWDTAPIMFNIRRDAFDRLLIGSMGKVMGTVDSGLSQRWASHQIRKIFPQLGPVEFETAWHGQIAMTPDHLPRIHELGTNAYTAIGYNGRGITTGTLFGKAMADLLTGMDKADLPLPITSLSTVPSAPFYSRLYQTAFTANQVARSIV</sequence>
<dbReference type="EMBL" id="CP018632">
    <property type="protein sequence ID" value="ASJ73167.1"/>
    <property type="molecule type" value="Genomic_DNA"/>
</dbReference>
<dbReference type="EC" id="1.4.3.-" evidence="3"/>
<dbReference type="PANTHER" id="PTHR13847:SF275">
    <property type="entry name" value="GAMMA-GLUTAMYLPUTRESCINE OXIDOREDUCTASE"/>
    <property type="match status" value="1"/>
</dbReference>
<dbReference type="InterPro" id="IPR006076">
    <property type="entry name" value="FAD-dep_OxRdtase"/>
</dbReference>
<evidence type="ECO:0000259" key="2">
    <source>
        <dbReference type="Pfam" id="PF01266"/>
    </source>
</evidence>
<protein>
    <submittedName>
        <fullName evidence="3">Gamma-glutamylputrescine oxidoreductase</fullName>
        <ecNumber evidence="3">1.4.3.-</ecNumber>
    </submittedName>
</protein>
<dbReference type="Gene3D" id="3.50.50.60">
    <property type="entry name" value="FAD/NAD(P)-binding domain"/>
    <property type="match status" value="1"/>
</dbReference>
<proteinExistence type="predicted"/>